<accession>A0A140XEN9</accession>
<dbReference type="EMBL" id="KM035409">
    <property type="protein sequence ID" value="AIS23798.1"/>
    <property type="molecule type" value="Genomic_RNA"/>
</dbReference>
<evidence type="ECO:0000313" key="3">
    <source>
        <dbReference type="EMBL" id="AIS23798.1"/>
    </source>
</evidence>
<sequence length="311" mass="35096">MSRITNVLENFKKNDNKELIPAIRTIDSDNKLALGRKVTKKDVDAAIRNKASTFNGTQYISSSDSSVLGSYESGESVENSSDDILSRLIVEKSTHLSNWKDDSLIGNGDEKVSCTINIIPTWDSKRKYMHLSRLIVWVVPTIPDSKGFVRASIIDRNKMTPKEKFIICKRGALENPFCLVFHSHWSFNKDRNVPKRCMQLNLTSKEKYAKGVSFASVMYSWVKNFCDTAIASDSNTRVVFPINRAKAIRSAAFIEACKLMIPQGTTGKAIKNQITSLQKLAEKVAFEEEADENDDVLEIEIDNPKNRFDEK</sequence>
<gene>
    <name evidence="3" type="primary">NSm</name>
</gene>
<keyword evidence="2" id="KW-0916">Viral movement protein</keyword>
<name>A0A140XEN9_9VIRU</name>
<dbReference type="Pfam" id="PF00803">
    <property type="entry name" value="3A"/>
    <property type="match status" value="1"/>
</dbReference>
<dbReference type="GO" id="GO:0046740">
    <property type="term" value="P:transport of virus in host, cell to cell"/>
    <property type="evidence" value="ECO:0007669"/>
    <property type="project" value="UniProtKB-KW"/>
</dbReference>
<proteinExistence type="predicted"/>
<keyword evidence="1" id="KW-0813">Transport</keyword>
<evidence type="ECO:0000256" key="2">
    <source>
        <dbReference type="ARBA" id="ARBA00023031"/>
    </source>
</evidence>
<protein>
    <submittedName>
        <fullName evidence="3">NSm</fullName>
    </submittedName>
</protein>
<organism evidence="3">
    <name type="scientific">Iris yellow spot virus</name>
    <dbReference type="NCBI Taxonomy" id="60456"/>
    <lineage>
        <taxon>Viruses</taxon>
        <taxon>Riboviria</taxon>
        <taxon>Orthornavirae</taxon>
        <taxon>Negarnaviricota</taxon>
        <taxon>Polyploviricotina</taxon>
        <taxon>Bunyaviricetes</taxon>
        <taxon>Elliovirales</taxon>
        <taxon>Tospoviridae</taxon>
        <taxon>Orthotospovirus</taxon>
        <taxon>Orthotospovirus iridimaculaflavi</taxon>
    </lineage>
</organism>
<reference evidence="3" key="1">
    <citation type="journal article" date="2015" name="Arch. Virol.">
        <title>Sequence analysis of Indian iris yellow spot virus ambisense genome segments: evidence of interspecies RNA recombination.</title>
        <authorList>
            <person name="Gawande S.J."/>
            <person name="Gurav V.S."/>
            <person name="Ingle A.A."/>
            <person name="Martin D.P."/>
            <person name="Asokan R."/>
            <person name="Gopal J."/>
        </authorList>
    </citation>
    <scope>NUCLEOTIDE SEQUENCE</scope>
    <source>
        <strain evidence="3">DOGR</strain>
    </source>
</reference>
<evidence type="ECO:0000256" key="1">
    <source>
        <dbReference type="ARBA" id="ARBA00022448"/>
    </source>
</evidence>
<dbReference type="InterPro" id="IPR000603">
    <property type="entry name" value="MPV"/>
</dbReference>